<evidence type="ECO:0000256" key="7">
    <source>
        <dbReference type="ARBA" id="ARBA00023306"/>
    </source>
</evidence>
<dbReference type="AlphaFoldDB" id="A0AAV7K7B3"/>
<keyword evidence="6" id="KW-0904">Protein phosphatase</keyword>
<keyword evidence="12" id="KW-1185">Reference proteome</keyword>
<dbReference type="SUPFAM" id="SSF52821">
    <property type="entry name" value="Rhodanese/Cell cycle control phosphatase"/>
    <property type="match status" value="1"/>
</dbReference>
<dbReference type="GO" id="GO:0110032">
    <property type="term" value="P:positive regulation of G2/MI transition of meiotic cell cycle"/>
    <property type="evidence" value="ECO:0007669"/>
    <property type="project" value="TreeGrafter"/>
</dbReference>
<evidence type="ECO:0000256" key="4">
    <source>
        <dbReference type="ARBA" id="ARBA00022776"/>
    </source>
</evidence>
<evidence type="ECO:0000256" key="2">
    <source>
        <dbReference type="ARBA" id="ARBA00013064"/>
    </source>
</evidence>
<dbReference type="Gene3D" id="3.40.250.10">
    <property type="entry name" value="Rhodanese-like domain"/>
    <property type="match status" value="1"/>
</dbReference>
<dbReference type="GO" id="GO:0005737">
    <property type="term" value="C:cytoplasm"/>
    <property type="evidence" value="ECO:0007669"/>
    <property type="project" value="TreeGrafter"/>
</dbReference>
<keyword evidence="4" id="KW-0498">Mitosis</keyword>
<dbReference type="EC" id="3.1.3.48" evidence="2"/>
<dbReference type="GO" id="GO:0000086">
    <property type="term" value="P:G2/M transition of mitotic cell cycle"/>
    <property type="evidence" value="ECO:0007669"/>
    <property type="project" value="TreeGrafter"/>
</dbReference>
<dbReference type="PANTHER" id="PTHR10828">
    <property type="entry name" value="M-PHASE INDUCER PHOSPHATASE DUAL SPECIFICITY PHOSPHATASE CDC25"/>
    <property type="match status" value="1"/>
</dbReference>
<evidence type="ECO:0000256" key="9">
    <source>
        <dbReference type="SAM" id="MobiDB-lite"/>
    </source>
</evidence>
<comment type="caution">
    <text evidence="11">The sequence shown here is derived from an EMBL/GenBank/DDBJ whole genome shotgun (WGS) entry which is preliminary data.</text>
</comment>
<feature type="region of interest" description="Disordered" evidence="9">
    <location>
        <begin position="33"/>
        <end position="57"/>
    </location>
</feature>
<comment type="similarity">
    <text evidence="1">Belongs to the MPI phosphatase family.</text>
</comment>
<evidence type="ECO:0000256" key="3">
    <source>
        <dbReference type="ARBA" id="ARBA00022618"/>
    </source>
</evidence>
<feature type="compositionally biased region" description="Low complexity" evidence="9">
    <location>
        <begin position="141"/>
        <end position="154"/>
    </location>
</feature>
<sequence length="622" mass="69063">MDNTLGSCNDSTLSIFDSTPRCMLFSVSDSFTLPSSNETSPPEQNNSEIKASTSTPTFANDSYSDIIKVRPPKTYTIVDHSAPVITSPSPKRSLQQSPHGLMKTQNRLVSSLPHKESPLVKNSISTLQSGHNSHHKATPTSLSHPKNISSSSSVSSLNSDDDLFFEQLTTFQNTLENSVTTRTSPGPKIADFDTLLTGKIISHKPSPSSKSNSPLKDPTNKFCLSTYQLGDHTISQPLTDCVVGNVCAQKECKTEFLKVNEVSSEKENSIARGVVSAITPTQIVPHWGGSGKTRPVQKRVTFENKMKEDIKTKTTSNFRNDNHTPTRPQTRWKKVRSAPSLPSPPSSDSAESLTINSRIWCPTACATNSTQNSPFNLQPKRVCRGGSTPPDFHVSPAVTQLVLRSNSSPANTSFNSNNSDELIGDNSESHLLPVIRGGTNPDLKTIEPITLVRVLAGEFSQHISNLIIVDARYPYEYKGGHINTALNIWTEQLMYEFFLKSTYIRISNLRHIVVFYCEFSTMRGPSQYRYLRNEDRKLNEATFPKLHYPELYVLNGGYAQFFSAAATSCSPCCYVKMLDEEYKQEMAKCQILKHQGSRRAVSATCRVARPSKSNCRRKQKFQ</sequence>
<evidence type="ECO:0000313" key="11">
    <source>
        <dbReference type="EMBL" id="KAI6656967.1"/>
    </source>
</evidence>
<feature type="domain" description="Rhodanese" evidence="10">
    <location>
        <begin position="462"/>
        <end position="570"/>
    </location>
</feature>
<dbReference type="GO" id="GO:0004725">
    <property type="term" value="F:protein tyrosine phosphatase activity"/>
    <property type="evidence" value="ECO:0007669"/>
    <property type="project" value="UniProtKB-EC"/>
</dbReference>
<reference evidence="11 12" key="1">
    <citation type="journal article" date="2023" name="BMC Biol.">
        <title>The compact genome of the sponge Oopsacas minuta (Hexactinellida) is lacking key metazoan core genes.</title>
        <authorList>
            <person name="Santini S."/>
            <person name="Schenkelaars Q."/>
            <person name="Jourda C."/>
            <person name="Duchesne M."/>
            <person name="Belahbib H."/>
            <person name="Rocher C."/>
            <person name="Selva M."/>
            <person name="Riesgo A."/>
            <person name="Vervoort M."/>
            <person name="Leys S.P."/>
            <person name="Kodjabachian L."/>
            <person name="Le Bivic A."/>
            <person name="Borchiellini C."/>
            <person name="Claverie J.M."/>
            <person name="Renard E."/>
        </authorList>
    </citation>
    <scope>NUCLEOTIDE SEQUENCE [LARGE SCALE GENOMIC DNA]</scope>
    <source>
        <strain evidence="11">SPO-2</strain>
    </source>
</reference>
<dbReference type="GO" id="GO:0051301">
    <property type="term" value="P:cell division"/>
    <property type="evidence" value="ECO:0007669"/>
    <property type="project" value="UniProtKB-KW"/>
</dbReference>
<keyword evidence="7" id="KW-0131">Cell cycle</keyword>
<dbReference type="FunFam" id="3.40.250.10:FF:000021">
    <property type="entry name" value="M-phase inducer phosphatase cdc-25.2"/>
    <property type="match status" value="1"/>
</dbReference>
<dbReference type="PROSITE" id="PS50206">
    <property type="entry name" value="RHODANESE_3"/>
    <property type="match status" value="1"/>
</dbReference>
<accession>A0AAV7K7B3</accession>
<dbReference type="InterPro" id="IPR000751">
    <property type="entry name" value="MPI_Phosphatase"/>
</dbReference>
<dbReference type="Pfam" id="PF00581">
    <property type="entry name" value="Rhodanese"/>
    <property type="match status" value="1"/>
</dbReference>
<dbReference type="GO" id="GO:0010971">
    <property type="term" value="P:positive regulation of G2/M transition of mitotic cell cycle"/>
    <property type="evidence" value="ECO:0007669"/>
    <property type="project" value="TreeGrafter"/>
</dbReference>
<proteinExistence type="inferred from homology"/>
<dbReference type="PRINTS" id="PR00716">
    <property type="entry name" value="MPIPHPHTASE"/>
</dbReference>
<dbReference type="PANTHER" id="PTHR10828:SF17">
    <property type="entry name" value="PROTEIN-TYROSINE-PHOSPHATASE"/>
    <property type="match status" value="1"/>
</dbReference>
<feature type="compositionally biased region" description="Polar residues" evidence="9">
    <location>
        <begin position="84"/>
        <end position="99"/>
    </location>
</feature>
<feature type="region of interest" description="Disordered" evidence="9">
    <location>
        <begin position="125"/>
        <end position="154"/>
    </location>
</feature>
<keyword evidence="5" id="KW-0378">Hydrolase</keyword>
<evidence type="ECO:0000256" key="5">
    <source>
        <dbReference type="ARBA" id="ARBA00022801"/>
    </source>
</evidence>
<dbReference type="EMBL" id="JAKMXF010000133">
    <property type="protein sequence ID" value="KAI6656967.1"/>
    <property type="molecule type" value="Genomic_DNA"/>
</dbReference>
<dbReference type="Proteomes" id="UP001165289">
    <property type="component" value="Unassembled WGS sequence"/>
</dbReference>
<keyword evidence="3" id="KW-0132">Cell division</keyword>
<name>A0AAV7K7B3_9METZ</name>
<gene>
    <name evidence="11" type="ORF">LOD99_16268</name>
</gene>
<protein>
    <recommendedName>
        <fullName evidence="2">protein-tyrosine-phosphatase</fullName>
        <ecNumber evidence="2">3.1.3.48</ecNumber>
    </recommendedName>
</protein>
<organism evidence="11 12">
    <name type="scientific">Oopsacas minuta</name>
    <dbReference type="NCBI Taxonomy" id="111878"/>
    <lineage>
        <taxon>Eukaryota</taxon>
        <taxon>Metazoa</taxon>
        <taxon>Porifera</taxon>
        <taxon>Hexactinellida</taxon>
        <taxon>Hexasterophora</taxon>
        <taxon>Lyssacinosida</taxon>
        <taxon>Leucopsacidae</taxon>
        <taxon>Oopsacas</taxon>
    </lineage>
</organism>
<evidence type="ECO:0000256" key="1">
    <source>
        <dbReference type="ARBA" id="ARBA00011065"/>
    </source>
</evidence>
<evidence type="ECO:0000256" key="8">
    <source>
        <dbReference type="ARBA" id="ARBA00051722"/>
    </source>
</evidence>
<dbReference type="InterPro" id="IPR036873">
    <property type="entry name" value="Rhodanese-like_dom_sf"/>
</dbReference>
<feature type="compositionally biased region" description="Polar residues" evidence="9">
    <location>
        <begin position="313"/>
        <end position="329"/>
    </location>
</feature>
<dbReference type="GO" id="GO:0005634">
    <property type="term" value="C:nucleus"/>
    <property type="evidence" value="ECO:0007669"/>
    <property type="project" value="TreeGrafter"/>
</dbReference>
<evidence type="ECO:0000256" key="6">
    <source>
        <dbReference type="ARBA" id="ARBA00022912"/>
    </source>
</evidence>
<feature type="region of interest" description="Disordered" evidence="9">
    <location>
        <begin position="310"/>
        <end position="352"/>
    </location>
</feature>
<comment type="catalytic activity">
    <reaction evidence="8">
        <text>O-phospho-L-tyrosyl-[protein] + H2O = L-tyrosyl-[protein] + phosphate</text>
        <dbReference type="Rhea" id="RHEA:10684"/>
        <dbReference type="Rhea" id="RHEA-COMP:10136"/>
        <dbReference type="Rhea" id="RHEA-COMP:20101"/>
        <dbReference type="ChEBI" id="CHEBI:15377"/>
        <dbReference type="ChEBI" id="CHEBI:43474"/>
        <dbReference type="ChEBI" id="CHEBI:46858"/>
        <dbReference type="ChEBI" id="CHEBI:61978"/>
        <dbReference type="EC" id="3.1.3.48"/>
    </reaction>
</comment>
<dbReference type="SMART" id="SM00450">
    <property type="entry name" value="RHOD"/>
    <property type="match status" value="1"/>
</dbReference>
<dbReference type="InterPro" id="IPR001763">
    <property type="entry name" value="Rhodanese-like_dom"/>
</dbReference>
<evidence type="ECO:0000259" key="10">
    <source>
        <dbReference type="PROSITE" id="PS50206"/>
    </source>
</evidence>
<feature type="region of interest" description="Disordered" evidence="9">
    <location>
        <begin position="80"/>
        <end position="99"/>
    </location>
</feature>
<evidence type="ECO:0000313" key="12">
    <source>
        <dbReference type="Proteomes" id="UP001165289"/>
    </source>
</evidence>